<accession>A0A0A9HTR7</accession>
<reference evidence="1" key="2">
    <citation type="journal article" date="2015" name="Data Brief">
        <title>Shoot transcriptome of the giant reed, Arundo donax.</title>
        <authorList>
            <person name="Barrero R.A."/>
            <person name="Guerrero F.D."/>
            <person name="Moolhuijzen P."/>
            <person name="Goolsby J.A."/>
            <person name="Tidwell J."/>
            <person name="Bellgard S.E."/>
            <person name="Bellgard M.I."/>
        </authorList>
    </citation>
    <scope>NUCLEOTIDE SEQUENCE</scope>
    <source>
        <tissue evidence="1">Shoot tissue taken approximately 20 cm above the soil surface</tissue>
    </source>
</reference>
<dbReference type="AlphaFoldDB" id="A0A0A9HTR7"/>
<dbReference type="EMBL" id="GBRH01159610">
    <property type="protein sequence ID" value="JAE38286.1"/>
    <property type="molecule type" value="Transcribed_RNA"/>
</dbReference>
<evidence type="ECO:0000313" key="1">
    <source>
        <dbReference type="EMBL" id="JAE38286.1"/>
    </source>
</evidence>
<name>A0A0A9HTR7_ARUDO</name>
<organism evidence="1">
    <name type="scientific">Arundo donax</name>
    <name type="common">Giant reed</name>
    <name type="synonym">Donax arundinaceus</name>
    <dbReference type="NCBI Taxonomy" id="35708"/>
    <lineage>
        <taxon>Eukaryota</taxon>
        <taxon>Viridiplantae</taxon>
        <taxon>Streptophyta</taxon>
        <taxon>Embryophyta</taxon>
        <taxon>Tracheophyta</taxon>
        <taxon>Spermatophyta</taxon>
        <taxon>Magnoliopsida</taxon>
        <taxon>Liliopsida</taxon>
        <taxon>Poales</taxon>
        <taxon>Poaceae</taxon>
        <taxon>PACMAD clade</taxon>
        <taxon>Arundinoideae</taxon>
        <taxon>Arundineae</taxon>
        <taxon>Arundo</taxon>
    </lineage>
</organism>
<reference evidence="1" key="1">
    <citation type="submission" date="2014-09" db="EMBL/GenBank/DDBJ databases">
        <authorList>
            <person name="Magalhaes I.L.F."/>
            <person name="Oliveira U."/>
            <person name="Santos F.R."/>
            <person name="Vidigal T.H.D.A."/>
            <person name="Brescovit A.D."/>
            <person name="Santos A.J."/>
        </authorList>
    </citation>
    <scope>NUCLEOTIDE SEQUENCE</scope>
    <source>
        <tissue evidence="1">Shoot tissue taken approximately 20 cm above the soil surface</tissue>
    </source>
</reference>
<protein>
    <submittedName>
        <fullName evidence="1">MLH3</fullName>
    </submittedName>
</protein>
<proteinExistence type="predicted"/>
<sequence length="29" mass="3129">MIAPLQALKLRIWRTAGEIANDPSVSSSC</sequence>